<sequence length="217" mass="25003">KLMRTLPDRFGIKITALESFQRIQKLGIDDLLSELRTFEINHGFDSMRISKGKGLTLKAKVRTAVAEDEESDEESFDANEITKALTFLTKNASKLKKLQKIRFQGNKPSKGGKNTSQQLGERGSIVQQYKVQNIDQRVERDQCRECKGFGHFQKECPNFKRKNNVYKATWSDCSDEEDEEYEKTENSHYSNNFVKCFLSEYNCFTSSVHLTDIESDA</sequence>
<dbReference type="Gene3D" id="4.10.60.10">
    <property type="entry name" value="Zinc finger, CCHC-type"/>
    <property type="match status" value="1"/>
</dbReference>
<gene>
    <name evidence="1" type="ORF">SHERM_00868</name>
</gene>
<dbReference type="OrthoDB" id="1738629at2759"/>
<dbReference type="Proteomes" id="UP001153555">
    <property type="component" value="Unassembled WGS sequence"/>
</dbReference>
<feature type="non-terminal residue" evidence="1">
    <location>
        <position position="217"/>
    </location>
</feature>
<proteinExistence type="predicted"/>
<evidence type="ECO:0000313" key="1">
    <source>
        <dbReference type="EMBL" id="CAA0805962.1"/>
    </source>
</evidence>
<accession>A0A9N7MIU2</accession>
<keyword evidence="2" id="KW-1185">Reference proteome</keyword>
<evidence type="ECO:0000313" key="2">
    <source>
        <dbReference type="Proteomes" id="UP001153555"/>
    </source>
</evidence>
<organism evidence="1 2">
    <name type="scientific">Striga hermonthica</name>
    <name type="common">Purple witchweed</name>
    <name type="synonym">Buchnera hermonthica</name>
    <dbReference type="NCBI Taxonomy" id="68872"/>
    <lineage>
        <taxon>Eukaryota</taxon>
        <taxon>Viridiplantae</taxon>
        <taxon>Streptophyta</taxon>
        <taxon>Embryophyta</taxon>
        <taxon>Tracheophyta</taxon>
        <taxon>Spermatophyta</taxon>
        <taxon>Magnoliopsida</taxon>
        <taxon>eudicotyledons</taxon>
        <taxon>Gunneridae</taxon>
        <taxon>Pentapetalae</taxon>
        <taxon>asterids</taxon>
        <taxon>lamiids</taxon>
        <taxon>Lamiales</taxon>
        <taxon>Orobanchaceae</taxon>
        <taxon>Buchnereae</taxon>
        <taxon>Striga</taxon>
    </lineage>
</organism>
<dbReference type="InterPro" id="IPR036875">
    <property type="entry name" value="Znf_CCHC_sf"/>
</dbReference>
<feature type="non-terminal residue" evidence="1">
    <location>
        <position position="1"/>
    </location>
</feature>
<protein>
    <recommendedName>
        <fullName evidence="3">CCHC-type domain-containing protein</fullName>
    </recommendedName>
</protein>
<dbReference type="SUPFAM" id="SSF57756">
    <property type="entry name" value="Retrovirus zinc finger-like domains"/>
    <property type="match status" value="1"/>
</dbReference>
<dbReference type="GO" id="GO:0003676">
    <property type="term" value="F:nucleic acid binding"/>
    <property type="evidence" value="ECO:0007669"/>
    <property type="project" value="InterPro"/>
</dbReference>
<dbReference type="EMBL" id="CACSLK010000214">
    <property type="protein sequence ID" value="CAA0805962.1"/>
    <property type="molecule type" value="Genomic_DNA"/>
</dbReference>
<name>A0A9N7MIU2_STRHE</name>
<evidence type="ECO:0008006" key="3">
    <source>
        <dbReference type="Google" id="ProtNLM"/>
    </source>
</evidence>
<comment type="caution">
    <text evidence="1">The sequence shown here is derived from an EMBL/GenBank/DDBJ whole genome shotgun (WGS) entry which is preliminary data.</text>
</comment>
<dbReference type="GO" id="GO:0008270">
    <property type="term" value="F:zinc ion binding"/>
    <property type="evidence" value="ECO:0007669"/>
    <property type="project" value="InterPro"/>
</dbReference>
<reference evidence="1" key="1">
    <citation type="submission" date="2019-12" db="EMBL/GenBank/DDBJ databases">
        <authorList>
            <person name="Scholes J."/>
        </authorList>
    </citation>
    <scope>NUCLEOTIDE SEQUENCE</scope>
</reference>
<dbReference type="AlphaFoldDB" id="A0A9N7MIU2"/>